<keyword evidence="3" id="KW-1185">Reference proteome</keyword>
<protein>
    <submittedName>
        <fullName evidence="2">Uncharacterized protein</fullName>
    </submittedName>
</protein>
<dbReference type="Proteomes" id="UP000469194">
    <property type="component" value="Unassembled WGS sequence"/>
</dbReference>
<dbReference type="AlphaFoldDB" id="A0A6N9Z4A3"/>
<gene>
    <name evidence="2" type="ORF">GFD25_04610</name>
</gene>
<comment type="caution">
    <text evidence="2">The sequence shown here is derived from an EMBL/GenBank/DDBJ whole genome shotgun (WGS) entry which is preliminary data.</text>
</comment>
<evidence type="ECO:0000313" key="2">
    <source>
        <dbReference type="EMBL" id="NEG89286.1"/>
    </source>
</evidence>
<name>A0A6N9Z4A3_9BIFI</name>
<proteinExistence type="predicted"/>
<feature type="region of interest" description="Disordered" evidence="1">
    <location>
        <begin position="119"/>
        <end position="140"/>
    </location>
</feature>
<accession>A0A6N9Z4A3</accession>
<organism evidence="2 3">
    <name type="scientific">Bifidobacterium aerophilum</name>
    <dbReference type="NCBI Taxonomy" id="1798155"/>
    <lineage>
        <taxon>Bacteria</taxon>
        <taxon>Bacillati</taxon>
        <taxon>Actinomycetota</taxon>
        <taxon>Actinomycetes</taxon>
        <taxon>Bifidobacteriales</taxon>
        <taxon>Bifidobacteriaceae</taxon>
        <taxon>Bifidobacterium</taxon>
    </lineage>
</organism>
<dbReference type="EMBL" id="WHZW01000008">
    <property type="protein sequence ID" value="NEG89286.1"/>
    <property type="molecule type" value="Genomic_DNA"/>
</dbReference>
<sequence>MHNDNTEPFKFRCLICGKAITAEVCIDHRICTIDQLPEEGHDDSDLLPLGAIEMTSYGHYGTAFFDPCDDGTQVAALICDDCMEERSDRLMYIDKQRRLSPFNKTMDELNEQAKQRRAEHEARAARTPAEDIPLDKNGYPDPVYAQSLIDRIEQYRKEKSPGFHDISHE</sequence>
<evidence type="ECO:0000313" key="3">
    <source>
        <dbReference type="Proteomes" id="UP000469194"/>
    </source>
</evidence>
<evidence type="ECO:0000256" key="1">
    <source>
        <dbReference type="SAM" id="MobiDB-lite"/>
    </source>
</evidence>
<reference evidence="2 3" key="1">
    <citation type="submission" date="2019-10" db="EMBL/GenBank/DDBJ databases">
        <title>Bifidobacterium from non-human primates.</title>
        <authorList>
            <person name="Modesto M."/>
        </authorList>
    </citation>
    <scope>NUCLEOTIDE SEQUENCE [LARGE SCALE GENOMIC DNA]</scope>
    <source>
        <strain evidence="2 3">TRE17</strain>
    </source>
</reference>